<keyword evidence="2" id="KW-0520">NAD</keyword>
<dbReference type="PATRIC" id="fig|476272.21.peg.36"/>
<reference evidence="6 7" key="1">
    <citation type="submission" date="2009-01" db="EMBL/GenBank/DDBJ databases">
        <authorList>
            <person name="Fulton L."/>
            <person name="Clifton S."/>
            <person name="Fulton B."/>
            <person name="Xu J."/>
            <person name="Minx P."/>
            <person name="Pepin K.H."/>
            <person name="Johnson M."/>
            <person name="Bhonagiri V."/>
            <person name="Nash W.E."/>
            <person name="Mardis E.R."/>
            <person name="Wilson R.K."/>
        </authorList>
    </citation>
    <scope>NUCLEOTIDE SEQUENCE [LARGE SCALE GENOMIC DNA]</scope>
    <source>
        <strain evidence="7">DSM 10507 / JCM 14656 / S5a33</strain>
    </source>
</reference>
<protein>
    <recommendedName>
        <fullName evidence="8">D-lactate dehydrogenase</fullName>
    </recommendedName>
</protein>
<evidence type="ECO:0000259" key="4">
    <source>
        <dbReference type="Pfam" id="PF00389"/>
    </source>
</evidence>
<dbReference type="InterPro" id="IPR006139">
    <property type="entry name" value="D-isomer_2_OHA_DH_cat_dom"/>
</dbReference>
<gene>
    <name evidence="6" type="ORF">RUMHYD_03894</name>
</gene>
<accession>C0CSM7</accession>
<dbReference type="PANTHER" id="PTHR43026">
    <property type="entry name" value="2-HYDROXYACID DEHYDROGENASE HOMOLOG 1-RELATED"/>
    <property type="match status" value="1"/>
</dbReference>
<comment type="similarity">
    <text evidence="1 3">Belongs to the D-isomer specific 2-hydroxyacid dehydrogenase family.</text>
</comment>
<evidence type="ECO:0000313" key="7">
    <source>
        <dbReference type="Proteomes" id="UP000003100"/>
    </source>
</evidence>
<keyword evidence="3" id="KW-0560">Oxidoreductase</keyword>
<sequence length="363" mass="40948">KVDKNGRIWYFIAGKSKKVRFHTYYERKMTGGKDMRILFYDTKEYDRTSFERQLQNYPSIEIDFLKTDLAPATAKLADGYDAVCAFVNSDIGTKTVDELHRYGISLILMRCAGFNNVDLKQAGKYGMKILRVPGYSPEAVAEHAMALALAVNRRMHKAYVKVRENDFSLGGLLGFNFYQKTAGIVGTGKIGAAMAKICHGFGMKVLAYDVYKNPELDFATYVSLDELLENSDLVSLHCPLMDQTYHLINRDTIQKMKDGVILVNTSRGGLVKTEDLIEGIRARKFFGVGLDVYEEETNNVFEDRSDEILEHSTTARLLSFPNVMITSHQGFFTQEALEAISYTTLENAMAYEKGNITENEVKA</sequence>
<dbReference type="SUPFAM" id="SSF51735">
    <property type="entry name" value="NAD(P)-binding Rossmann-fold domains"/>
    <property type="match status" value="1"/>
</dbReference>
<dbReference type="Proteomes" id="UP000003100">
    <property type="component" value="Unassembled WGS sequence"/>
</dbReference>
<evidence type="ECO:0000256" key="2">
    <source>
        <dbReference type="ARBA" id="ARBA00023027"/>
    </source>
</evidence>
<dbReference type="InterPro" id="IPR036291">
    <property type="entry name" value="NAD(P)-bd_dom_sf"/>
</dbReference>
<dbReference type="Gene3D" id="3.40.50.720">
    <property type="entry name" value="NAD(P)-binding Rossmann-like Domain"/>
    <property type="match status" value="2"/>
</dbReference>
<dbReference type="Pfam" id="PF02826">
    <property type="entry name" value="2-Hacid_dh_C"/>
    <property type="match status" value="1"/>
</dbReference>
<feature type="domain" description="D-isomer specific 2-hydroxyacid dehydrogenase catalytic" evidence="4">
    <location>
        <begin position="37"/>
        <end position="362"/>
    </location>
</feature>
<evidence type="ECO:0000259" key="5">
    <source>
        <dbReference type="Pfam" id="PF02826"/>
    </source>
</evidence>
<organism evidence="6 7">
    <name type="scientific">Blautia hydrogenotrophica (strain DSM 10507 / JCM 14656 / S5a33)</name>
    <name type="common">Ruminococcus hydrogenotrophicus</name>
    <dbReference type="NCBI Taxonomy" id="476272"/>
    <lineage>
        <taxon>Bacteria</taxon>
        <taxon>Bacillati</taxon>
        <taxon>Bacillota</taxon>
        <taxon>Clostridia</taxon>
        <taxon>Lachnospirales</taxon>
        <taxon>Lachnospiraceae</taxon>
        <taxon>Blautia</taxon>
    </lineage>
</organism>
<dbReference type="InterPro" id="IPR029752">
    <property type="entry name" value="D-isomer_DH_CS1"/>
</dbReference>
<dbReference type="CDD" id="cd12183">
    <property type="entry name" value="LDH_like_2"/>
    <property type="match status" value="1"/>
</dbReference>
<feature type="non-terminal residue" evidence="6">
    <location>
        <position position="1"/>
    </location>
</feature>
<feature type="domain" description="D-isomer specific 2-hydroxyacid dehydrogenase NAD-binding" evidence="5">
    <location>
        <begin position="145"/>
        <end position="330"/>
    </location>
</feature>
<proteinExistence type="inferred from homology"/>
<dbReference type="PROSITE" id="PS00065">
    <property type="entry name" value="D_2_HYDROXYACID_DH_1"/>
    <property type="match status" value="1"/>
</dbReference>
<evidence type="ECO:0008006" key="8">
    <source>
        <dbReference type="Google" id="ProtNLM"/>
    </source>
</evidence>
<dbReference type="AlphaFoldDB" id="C0CSM7"/>
<dbReference type="InterPro" id="IPR006140">
    <property type="entry name" value="D-isomer_DH_NAD-bd"/>
</dbReference>
<keyword evidence="7" id="KW-1185">Reference proteome</keyword>
<dbReference type="EMBL" id="ACBZ01000213">
    <property type="protein sequence ID" value="EEG47229.1"/>
    <property type="molecule type" value="Genomic_DNA"/>
</dbReference>
<dbReference type="Pfam" id="PF00389">
    <property type="entry name" value="2-Hacid_dh"/>
    <property type="match status" value="1"/>
</dbReference>
<name>C0CSM7_BLAHS</name>
<evidence type="ECO:0000313" key="6">
    <source>
        <dbReference type="EMBL" id="EEG47229.1"/>
    </source>
</evidence>
<dbReference type="eggNOG" id="COG1052">
    <property type="taxonomic scope" value="Bacteria"/>
</dbReference>
<dbReference type="SUPFAM" id="SSF52283">
    <property type="entry name" value="Formate/glycerate dehydrogenase catalytic domain-like"/>
    <property type="match status" value="1"/>
</dbReference>
<evidence type="ECO:0000256" key="3">
    <source>
        <dbReference type="RuleBase" id="RU003719"/>
    </source>
</evidence>
<dbReference type="PANTHER" id="PTHR43026:SF1">
    <property type="entry name" value="2-HYDROXYACID DEHYDROGENASE HOMOLOG 1-RELATED"/>
    <property type="match status" value="1"/>
</dbReference>
<dbReference type="HOGENOM" id="CLU_019796_1_1_9"/>
<dbReference type="InterPro" id="IPR058205">
    <property type="entry name" value="D-LDH-like"/>
</dbReference>
<reference evidence="6 7" key="2">
    <citation type="submission" date="2009-02" db="EMBL/GenBank/DDBJ databases">
        <title>Draft genome sequence of Blautia hydrogenotrophica DSM 10507 (Ruminococcus hydrogenotrophicus DSM 10507).</title>
        <authorList>
            <person name="Sudarsanam P."/>
            <person name="Ley R."/>
            <person name="Guruge J."/>
            <person name="Turnbaugh P.J."/>
            <person name="Mahowald M."/>
            <person name="Liep D."/>
            <person name="Gordon J."/>
        </authorList>
    </citation>
    <scope>NUCLEOTIDE SEQUENCE [LARGE SCALE GENOMIC DNA]</scope>
    <source>
        <strain evidence="7">DSM 10507 / JCM 14656 / S5a33</strain>
    </source>
</reference>
<dbReference type="GO" id="GO:0051287">
    <property type="term" value="F:NAD binding"/>
    <property type="evidence" value="ECO:0007669"/>
    <property type="project" value="InterPro"/>
</dbReference>
<dbReference type="GO" id="GO:0008720">
    <property type="term" value="F:D-lactate dehydrogenase (NAD+) activity"/>
    <property type="evidence" value="ECO:0007669"/>
    <property type="project" value="TreeGrafter"/>
</dbReference>
<evidence type="ECO:0000256" key="1">
    <source>
        <dbReference type="ARBA" id="ARBA00005854"/>
    </source>
</evidence>